<dbReference type="RefSeq" id="WP_343904567.1">
    <property type="nucleotide sequence ID" value="NZ_BAAAJE010000001.1"/>
</dbReference>
<comment type="caution">
    <text evidence="1">The sequence shown here is derived from an EMBL/GenBank/DDBJ whole genome shotgun (WGS) entry which is preliminary data.</text>
</comment>
<evidence type="ECO:0000313" key="1">
    <source>
        <dbReference type="EMBL" id="GAA1124606.1"/>
    </source>
</evidence>
<keyword evidence="2" id="KW-1185">Reference proteome</keyword>
<name>A0ABN1U6K1_9ACTN</name>
<accession>A0ABN1U6K1</accession>
<evidence type="ECO:0000313" key="2">
    <source>
        <dbReference type="Proteomes" id="UP001499979"/>
    </source>
</evidence>
<organism evidence="1 2">
    <name type="scientific">Nocardioides aquiterrae</name>
    <dbReference type="NCBI Taxonomy" id="203799"/>
    <lineage>
        <taxon>Bacteria</taxon>
        <taxon>Bacillati</taxon>
        <taxon>Actinomycetota</taxon>
        <taxon>Actinomycetes</taxon>
        <taxon>Propionibacteriales</taxon>
        <taxon>Nocardioidaceae</taxon>
        <taxon>Nocardioides</taxon>
    </lineage>
</organism>
<proteinExistence type="predicted"/>
<protein>
    <submittedName>
        <fullName evidence="1">Uncharacterized protein</fullName>
    </submittedName>
</protein>
<dbReference type="EMBL" id="BAAAJE010000001">
    <property type="protein sequence ID" value="GAA1124606.1"/>
    <property type="molecule type" value="Genomic_DNA"/>
</dbReference>
<reference evidence="1 2" key="1">
    <citation type="journal article" date="2019" name="Int. J. Syst. Evol. Microbiol.">
        <title>The Global Catalogue of Microorganisms (GCM) 10K type strain sequencing project: providing services to taxonomists for standard genome sequencing and annotation.</title>
        <authorList>
            <consortium name="The Broad Institute Genomics Platform"/>
            <consortium name="The Broad Institute Genome Sequencing Center for Infectious Disease"/>
            <person name="Wu L."/>
            <person name="Ma J."/>
        </authorList>
    </citation>
    <scope>NUCLEOTIDE SEQUENCE [LARGE SCALE GENOMIC DNA]</scope>
    <source>
        <strain evidence="1 2">JCM 11813</strain>
    </source>
</reference>
<sequence>MPDATYVFPAGFEELAEFSDWCISRDEDRIAKRLDTAFPETVAFYDAVLPHVARAMSYLSTRPVENCSVEDTNLVNLLKTMAEMANAVEIYHQGAIPDAGDLRLYTSSIDADLLGSDTHG</sequence>
<gene>
    <name evidence="1" type="ORF">GCM10009606_00310</name>
</gene>
<dbReference type="Proteomes" id="UP001499979">
    <property type="component" value="Unassembled WGS sequence"/>
</dbReference>